<dbReference type="NCBIfam" id="TIGR01549">
    <property type="entry name" value="HAD-SF-IA-v1"/>
    <property type="match status" value="1"/>
</dbReference>
<dbReference type="Pfam" id="PF13419">
    <property type="entry name" value="HAD_2"/>
    <property type="match status" value="1"/>
</dbReference>
<dbReference type="AlphaFoldDB" id="A0A366FQX9"/>
<evidence type="ECO:0000256" key="1">
    <source>
        <dbReference type="ARBA" id="ARBA00000830"/>
    </source>
</evidence>
<dbReference type="Gene3D" id="3.40.50.1000">
    <property type="entry name" value="HAD superfamily/HAD-like"/>
    <property type="match status" value="1"/>
</dbReference>
<dbReference type="InterPro" id="IPR023214">
    <property type="entry name" value="HAD_sf"/>
</dbReference>
<sequence length="229" mass="23935">MAAPTIVYDLDGTLADTAGDLMGALNFVLGREGLPTLPVENARSLLGAGGRALIQRGFAACGHELSPQKLEMLFGDFLAHYNDHIDVHTRLYPGVLDALDAFESAGWRQAICTNKMEASAKMLLDRLGVAGRFAFICGQDTFGVGKPDPKPLIGTIEGSGGTIAGAIMIGDSGTDIKTARAAGLPVICVDFGYTDIPVAELGPDRVISHFDELEAAVAEVMATLTSGEA</sequence>
<evidence type="ECO:0000313" key="12">
    <source>
        <dbReference type="Proteomes" id="UP000253529"/>
    </source>
</evidence>
<feature type="binding site" evidence="10">
    <location>
        <position position="171"/>
    </location>
    <ligand>
        <name>Mg(2+)</name>
        <dbReference type="ChEBI" id="CHEBI:18420"/>
    </ligand>
</feature>
<name>A0A366FQX9_9HYPH</name>
<evidence type="ECO:0000256" key="9">
    <source>
        <dbReference type="ARBA" id="ARBA00023277"/>
    </source>
</evidence>
<dbReference type="InterPro" id="IPR036412">
    <property type="entry name" value="HAD-like_sf"/>
</dbReference>
<comment type="function">
    <text evidence="10">Specifically catalyzes the dephosphorylation of 2-phosphoglycolate. Is involved in the dissimilation of the intracellular 2-phosphoglycolate formed during the DNA repair of 3'-phosphoglycolate ends, a major class of DNA lesions induced by oxidative stress.</text>
</comment>
<evidence type="ECO:0000256" key="10">
    <source>
        <dbReference type="HAMAP-Rule" id="MF_00495"/>
    </source>
</evidence>
<evidence type="ECO:0000256" key="4">
    <source>
        <dbReference type="ARBA" id="ARBA00006171"/>
    </source>
</evidence>
<dbReference type="InterPro" id="IPR023198">
    <property type="entry name" value="PGP-like_dom2"/>
</dbReference>
<protein>
    <recommendedName>
        <fullName evidence="5 10">Phosphoglycolate phosphatase</fullName>
        <shortName evidence="10">PGP</shortName>
        <shortName evidence="10">PGPase</shortName>
        <ecNumber evidence="5 10">3.1.3.18</ecNumber>
    </recommendedName>
</protein>
<evidence type="ECO:0000256" key="7">
    <source>
        <dbReference type="ARBA" id="ARBA00022801"/>
    </source>
</evidence>
<comment type="catalytic activity">
    <reaction evidence="1 10">
        <text>2-phosphoglycolate + H2O = glycolate + phosphate</text>
        <dbReference type="Rhea" id="RHEA:14369"/>
        <dbReference type="ChEBI" id="CHEBI:15377"/>
        <dbReference type="ChEBI" id="CHEBI:29805"/>
        <dbReference type="ChEBI" id="CHEBI:43474"/>
        <dbReference type="ChEBI" id="CHEBI:58033"/>
        <dbReference type="EC" id="3.1.3.18"/>
    </reaction>
</comment>
<accession>A0A366FQX9</accession>
<dbReference type="UniPathway" id="UPA00865">
    <property type="reaction ID" value="UER00834"/>
</dbReference>
<dbReference type="GO" id="GO:0005975">
    <property type="term" value="P:carbohydrate metabolic process"/>
    <property type="evidence" value="ECO:0007669"/>
    <property type="project" value="InterPro"/>
</dbReference>
<comment type="caution">
    <text evidence="11">The sequence shown here is derived from an EMBL/GenBank/DDBJ whole genome shotgun (WGS) entry which is preliminary data.</text>
</comment>
<evidence type="ECO:0000256" key="2">
    <source>
        <dbReference type="ARBA" id="ARBA00001946"/>
    </source>
</evidence>
<comment type="pathway">
    <text evidence="3 10">Organic acid metabolism; glycolate biosynthesis; glycolate from 2-phosphoglycolate: step 1/1.</text>
</comment>
<dbReference type="EMBL" id="QNRK01000005">
    <property type="protein sequence ID" value="RBP16450.1"/>
    <property type="molecule type" value="Genomic_DNA"/>
</dbReference>
<dbReference type="GO" id="GO:0005829">
    <property type="term" value="C:cytosol"/>
    <property type="evidence" value="ECO:0007669"/>
    <property type="project" value="TreeGrafter"/>
</dbReference>
<evidence type="ECO:0000313" key="11">
    <source>
        <dbReference type="EMBL" id="RBP16450.1"/>
    </source>
</evidence>
<dbReference type="InterPro" id="IPR037512">
    <property type="entry name" value="PGPase_prok"/>
</dbReference>
<evidence type="ECO:0000256" key="8">
    <source>
        <dbReference type="ARBA" id="ARBA00022842"/>
    </source>
</evidence>
<keyword evidence="9 10" id="KW-0119">Carbohydrate metabolism</keyword>
<comment type="similarity">
    <text evidence="4 10">Belongs to the HAD-like hydrolase superfamily. CbbY/CbbZ/Gph/YieH family.</text>
</comment>
<dbReference type="SFLD" id="SFLDG01129">
    <property type="entry name" value="C1.5:_HAD__Beta-PGM__Phosphata"/>
    <property type="match status" value="1"/>
</dbReference>
<dbReference type="SUPFAM" id="SSF56784">
    <property type="entry name" value="HAD-like"/>
    <property type="match status" value="1"/>
</dbReference>
<dbReference type="RefSeq" id="WP_113888365.1">
    <property type="nucleotide sequence ID" value="NZ_QNRK01000005.1"/>
</dbReference>
<dbReference type="GO" id="GO:0006281">
    <property type="term" value="P:DNA repair"/>
    <property type="evidence" value="ECO:0007669"/>
    <property type="project" value="TreeGrafter"/>
</dbReference>
<dbReference type="PANTHER" id="PTHR43434">
    <property type="entry name" value="PHOSPHOGLYCOLATE PHOSPHATASE"/>
    <property type="match status" value="1"/>
</dbReference>
<proteinExistence type="inferred from homology"/>
<evidence type="ECO:0000256" key="3">
    <source>
        <dbReference type="ARBA" id="ARBA00004818"/>
    </source>
</evidence>
<evidence type="ECO:0000256" key="6">
    <source>
        <dbReference type="ARBA" id="ARBA00022723"/>
    </source>
</evidence>
<keyword evidence="12" id="KW-1185">Reference proteome</keyword>
<dbReference type="InterPro" id="IPR006439">
    <property type="entry name" value="HAD-SF_hydro_IA"/>
</dbReference>
<comment type="cofactor">
    <cofactor evidence="2 10">
        <name>Mg(2+)</name>
        <dbReference type="ChEBI" id="CHEBI:18420"/>
    </cofactor>
</comment>
<feature type="binding site" evidence="10">
    <location>
        <position position="11"/>
    </location>
    <ligand>
        <name>Mg(2+)</name>
        <dbReference type="ChEBI" id="CHEBI:18420"/>
    </ligand>
</feature>
<evidence type="ECO:0000256" key="5">
    <source>
        <dbReference type="ARBA" id="ARBA00013078"/>
    </source>
</evidence>
<dbReference type="PRINTS" id="PR00413">
    <property type="entry name" value="HADHALOGNASE"/>
</dbReference>
<dbReference type="GO" id="GO:0046295">
    <property type="term" value="P:glycolate biosynthetic process"/>
    <property type="evidence" value="ECO:0007669"/>
    <property type="project" value="UniProtKB-UniRule"/>
</dbReference>
<feature type="binding site" evidence="10">
    <location>
        <position position="9"/>
    </location>
    <ligand>
        <name>Mg(2+)</name>
        <dbReference type="ChEBI" id="CHEBI:18420"/>
    </ligand>
</feature>
<feature type="active site" description="Nucleophile" evidence="10">
    <location>
        <position position="9"/>
    </location>
</feature>
<dbReference type="HAMAP" id="MF_00495">
    <property type="entry name" value="GPH_hydrolase_bact"/>
    <property type="match status" value="1"/>
</dbReference>
<organism evidence="11 12">
    <name type="scientific">Roseiarcus fermentans</name>
    <dbReference type="NCBI Taxonomy" id="1473586"/>
    <lineage>
        <taxon>Bacteria</taxon>
        <taxon>Pseudomonadati</taxon>
        <taxon>Pseudomonadota</taxon>
        <taxon>Alphaproteobacteria</taxon>
        <taxon>Hyphomicrobiales</taxon>
        <taxon>Roseiarcaceae</taxon>
        <taxon>Roseiarcus</taxon>
    </lineage>
</organism>
<keyword evidence="6 10" id="KW-0479">Metal-binding</keyword>
<keyword evidence="8 10" id="KW-0460">Magnesium</keyword>
<dbReference type="OrthoDB" id="9793014at2"/>
<keyword evidence="7 10" id="KW-0378">Hydrolase</keyword>
<gene>
    <name evidence="11" type="ORF">DFR50_10592</name>
</gene>
<dbReference type="InterPro" id="IPR050155">
    <property type="entry name" value="HAD-like_hydrolase_sf"/>
</dbReference>
<reference evidence="11 12" key="1">
    <citation type="submission" date="2018-06" db="EMBL/GenBank/DDBJ databases">
        <title>Genomic Encyclopedia of Type Strains, Phase IV (KMG-IV): sequencing the most valuable type-strain genomes for metagenomic binning, comparative biology and taxonomic classification.</title>
        <authorList>
            <person name="Goeker M."/>
        </authorList>
    </citation>
    <scope>NUCLEOTIDE SEQUENCE [LARGE SCALE GENOMIC DNA]</scope>
    <source>
        <strain evidence="11 12">DSM 24875</strain>
    </source>
</reference>
<dbReference type="SFLD" id="SFLDS00003">
    <property type="entry name" value="Haloacid_Dehalogenase"/>
    <property type="match status" value="1"/>
</dbReference>
<dbReference type="EC" id="3.1.3.18" evidence="5 10"/>
<dbReference type="Gene3D" id="1.10.150.240">
    <property type="entry name" value="Putative phosphatase, domain 2"/>
    <property type="match status" value="1"/>
</dbReference>
<dbReference type="InterPro" id="IPR041492">
    <property type="entry name" value="HAD_2"/>
</dbReference>
<dbReference type="PANTHER" id="PTHR43434:SF1">
    <property type="entry name" value="PHOSPHOGLYCOLATE PHOSPHATASE"/>
    <property type="match status" value="1"/>
</dbReference>
<dbReference type="GO" id="GO:0046872">
    <property type="term" value="F:metal ion binding"/>
    <property type="evidence" value="ECO:0007669"/>
    <property type="project" value="UniProtKB-KW"/>
</dbReference>
<dbReference type="GO" id="GO:0008967">
    <property type="term" value="F:phosphoglycolate phosphatase activity"/>
    <property type="evidence" value="ECO:0007669"/>
    <property type="project" value="UniProtKB-UniRule"/>
</dbReference>
<dbReference type="Proteomes" id="UP000253529">
    <property type="component" value="Unassembled WGS sequence"/>
</dbReference>